<dbReference type="InterPro" id="IPR023214">
    <property type="entry name" value="HAD_sf"/>
</dbReference>
<name>A0A1Y1I9Q6_KLENI</name>
<dbReference type="EMBL" id="DF237156">
    <property type="protein sequence ID" value="GAQ84818.1"/>
    <property type="molecule type" value="Genomic_DNA"/>
</dbReference>
<protein>
    <submittedName>
        <fullName evidence="2">Haloacid dehalogenase-like hydrolase (HAD)-superfamily hydrolase subfamily IA</fullName>
    </submittedName>
</protein>
<evidence type="ECO:0000313" key="3">
    <source>
        <dbReference type="Proteomes" id="UP000054558"/>
    </source>
</evidence>
<dbReference type="Pfam" id="PF00702">
    <property type="entry name" value="Hydrolase"/>
    <property type="match status" value="1"/>
</dbReference>
<dbReference type="SFLD" id="SFLDS00003">
    <property type="entry name" value="Haloacid_Dehalogenase"/>
    <property type="match status" value="1"/>
</dbReference>
<dbReference type="Proteomes" id="UP000054558">
    <property type="component" value="Unassembled WGS sequence"/>
</dbReference>
<accession>A0A1Y1I9Q6</accession>
<dbReference type="PANTHER" id="PTHR42896">
    <property type="entry name" value="XYLULOSE-1,5-BISPHOSPHATE (XUBP) PHOSPHATASE"/>
    <property type="match status" value="1"/>
</dbReference>
<reference evidence="2 3" key="1">
    <citation type="journal article" date="2014" name="Nat. Commun.">
        <title>Klebsormidium flaccidum genome reveals primary factors for plant terrestrial adaptation.</title>
        <authorList>
            <person name="Hori K."/>
            <person name="Maruyama F."/>
            <person name="Fujisawa T."/>
            <person name="Togashi T."/>
            <person name="Yamamoto N."/>
            <person name="Seo M."/>
            <person name="Sato S."/>
            <person name="Yamada T."/>
            <person name="Mori H."/>
            <person name="Tajima N."/>
            <person name="Moriyama T."/>
            <person name="Ikeuchi M."/>
            <person name="Watanabe M."/>
            <person name="Wada H."/>
            <person name="Kobayashi K."/>
            <person name="Saito M."/>
            <person name="Masuda T."/>
            <person name="Sasaki-Sekimoto Y."/>
            <person name="Mashiguchi K."/>
            <person name="Awai K."/>
            <person name="Shimojima M."/>
            <person name="Masuda S."/>
            <person name="Iwai M."/>
            <person name="Nobusawa T."/>
            <person name="Narise T."/>
            <person name="Kondo S."/>
            <person name="Saito H."/>
            <person name="Sato R."/>
            <person name="Murakawa M."/>
            <person name="Ihara Y."/>
            <person name="Oshima-Yamada Y."/>
            <person name="Ohtaka K."/>
            <person name="Satoh M."/>
            <person name="Sonobe K."/>
            <person name="Ishii M."/>
            <person name="Ohtani R."/>
            <person name="Kanamori-Sato M."/>
            <person name="Honoki R."/>
            <person name="Miyazaki D."/>
            <person name="Mochizuki H."/>
            <person name="Umetsu J."/>
            <person name="Higashi K."/>
            <person name="Shibata D."/>
            <person name="Kamiya Y."/>
            <person name="Sato N."/>
            <person name="Nakamura Y."/>
            <person name="Tabata S."/>
            <person name="Ida S."/>
            <person name="Kurokawa K."/>
            <person name="Ohta H."/>
        </authorList>
    </citation>
    <scope>NUCLEOTIDE SEQUENCE [LARGE SCALE GENOMIC DNA]</scope>
    <source>
        <strain evidence="2 3">NIES-2285</strain>
    </source>
</reference>
<proteinExistence type="predicted"/>
<dbReference type="NCBIfam" id="TIGR01509">
    <property type="entry name" value="HAD-SF-IA-v3"/>
    <property type="match status" value="1"/>
</dbReference>
<sequence>MAAGVHALHSPFSTARISHAVRRPSQECSSQPQCPCIASVTSHIPSKAPAQQAGSTSKAPLLRSLQHSRGWSSTKLTHAVTRGERKAHRGAGTRSPCCAALKALVFDCDGVILESEDLHREAYNAAFKEFDVRCPNAPDGAVVWTPDFYDMLQNTVGGGKPKMRWYFSKNGWPTSTILPEAPKNEEEQAKLVDTLQDWKSAKFRDFIGSGSVKPRPGILEVMDAARATGLKVAVCSASTKESCVFTLSNLIGKDRFESLDCFLAGDDVNKKKPDPEIYVEAVKRLGIPAEKCLVIEDSAIGLAAALGGGMSCVITTTPSTASQKFEGAAAVYGDMDGVTIDELMALVDKKAAVAS</sequence>
<dbReference type="InterPro" id="IPR006439">
    <property type="entry name" value="HAD-SF_hydro_IA"/>
</dbReference>
<dbReference type="PANTHER" id="PTHR42896:SF4">
    <property type="entry name" value="OS08G0485900 PROTEIN"/>
    <property type="match status" value="1"/>
</dbReference>
<dbReference type="SFLD" id="SFLDG01129">
    <property type="entry name" value="C1.5:_HAD__Beta-PGM__Phosphata"/>
    <property type="match status" value="1"/>
</dbReference>
<dbReference type="Gene3D" id="1.10.150.240">
    <property type="entry name" value="Putative phosphatase, domain 2"/>
    <property type="match status" value="1"/>
</dbReference>
<gene>
    <name evidence="2" type="ORF">KFL_002070130</name>
</gene>
<dbReference type="SUPFAM" id="SSF56784">
    <property type="entry name" value="HAD-like"/>
    <property type="match status" value="1"/>
</dbReference>
<dbReference type="Gene3D" id="3.40.50.1000">
    <property type="entry name" value="HAD superfamily/HAD-like"/>
    <property type="match status" value="1"/>
</dbReference>
<dbReference type="InterPro" id="IPR023198">
    <property type="entry name" value="PGP-like_dom2"/>
</dbReference>
<dbReference type="OMA" id="HRTAYND"/>
<keyword evidence="3" id="KW-1185">Reference proteome</keyword>
<dbReference type="InterPro" id="IPR044999">
    <property type="entry name" value="CbbY-like"/>
</dbReference>
<keyword evidence="2" id="KW-0378">Hydrolase</keyword>
<evidence type="ECO:0000256" key="1">
    <source>
        <dbReference type="SAM" id="MobiDB-lite"/>
    </source>
</evidence>
<dbReference type="AlphaFoldDB" id="A0A1Y1I9Q6"/>
<dbReference type="OrthoDB" id="40579at2759"/>
<dbReference type="STRING" id="105231.A0A1Y1I9Q6"/>
<evidence type="ECO:0000313" key="2">
    <source>
        <dbReference type="EMBL" id="GAQ84818.1"/>
    </source>
</evidence>
<dbReference type="InterPro" id="IPR036412">
    <property type="entry name" value="HAD-like_sf"/>
</dbReference>
<dbReference type="PRINTS" id="PR00413">
    <property type="entry name" value="HADHALOGNASE"/>
</dbReference>
<organism evidence="2 3">
    <name type="scientific">Klebsormidium nitens</name>
    <name type="common">Green alga</name>
    <name type="synonym">Ulothrix nitens</name>
    <dbReference type="NCBI Taxonomy" id="105231"/>
    <lineage>
        <taxon>Eukaryota</taxon>
        <taxon>Viridiplantae</taxon>
        <taxon>Streptophyta</taxon>
        <taxon>Klebsormidiophyceae</taxon>
        <taxon>Klebsormidiales</taxon>
        <taxon>Klebsormidiaceae</taxon>
        <taxon>Klebsormidium</taxon>
    </lineage>
</organism>
<feature type="region of interest" description="Disordered" evidence="1">
    <location>
        <begin position="69"/>
        <end position="92"/>
    </location>
</feature>
<dbReference type="GO" id="GO:0016787">
    <property type="term" value="F:hydrolase activity"/>
    <property type="evidence" value="ECO:0007669"/>
    <property type="project" value="UniProtKB-KW"/>
</dbReference>